<keyword evidence="2" id="KW-1185">Reference proteome</keyword>
<feature type="non-terminal residue" evidence="1">
    <location>
        <position position="34"/>
    </location>
</feature>
<comment type="caution">
    <text evidence="1">The sequence shown here is derived from an EMBL/GenBank/DDBJ whole genome shotgun (WGS) entry which is preliminary data.</text>
</comment>
<dbReference type="Proteomes" id="UP000547931">
    <property type="component" value="Unassembled WGS sequence"/>
</dbReference>
<reference evidence="1 2" key="1">
    <citation type="submission" date="2018-02" db="EMBL/GenBank/DDBJ databases">
        <authorList>
            <person name="Machado R.A."/>
        </authorList>
    </citation>
    <scope>NUCLEOTIDE SEQUENCE [LARGE SCALE GENOMIC DNA]</scope>
    <source>
        <strain evidence="1 2">DSM 23271</strain>
    </source>
</reference>
<evidence type="ECO:0000313" key="1">
    <source>
        <dbReference type="EMBL" id="NHB98897.1"/>
    </source>
</evidence>
<dbReference type="EMBL" id="PUJV01000155">
    <property type="protein sequence ID" value="NHB98897.1"/>
    <property type="molecule type" value="Genomic_DNA"/>
</dbReference>
<organism evidence="1 2">
    <name type="scientific">Photorhabdus stackebrandtii</name>
    <dbReference type="NCBI Taxonomy" id="1123042"/>
    <lineage>
        <taxon>Bacteria</taxon>
        <taxon>Pseudomonadati</taxon>
        <taxon>Pseudomonadota</taxon>
        <taxon>Gammaproteobacteria</taxon>
        <taxon>Enterobacterales</taxon>
        <taxon>Morganellaceae</taxon>
        <taxon>Photorhabdus</taxon>
    </lineage>
</organism>
<dbReference type="AlphaFoldDB" id="A0A7X5TNV1"/>
<evidence type="ECO:0000313" key="2">
    <source>
        <dbReference type="Proteomes" id="UP000547931"/>
    </source>
</evidence>
<proteinExistence type="predicted"/>
<sequence>MVTEKHYAVIDGASEPRLFFVLEHVNPPVTCLYN</sequence>
<name>A0A7X5TNV1_9GAMM</name>
<accession>A0A7X5TNV1</accession>
<gene>
    <name evidence="1" type="ORF">C5470_22405</name>
</gene>
<protein>
    <submittedName>
        <fullName evidence="1">DUF4123 domain-containing protein</fullName>
    </submittedName>
</protein>